<evidence type="ECO:0000256" key="1">
    <source>
        <dbReference type="ARBA" id="ARBA00004691"/>
    </source>
</evidence>
<dbReference type="InterPro" id="IPR050076">
    <property type="entry name" value="ArchSynthase1/Queuine_TRR"/>
</dbReference>
<evidence type="ECO:0000259" key="8">
    <source>
        <dbReference type="Pfam" id="PF01702"/>
    </source>
</evidence>
<dbReference type="InterPro" id="IPR004803">
    <property type="entry name" value="TGT"/>
</dbReference>
<name>A0A2A2G746_9BACT</name>
<comment type="catalytic activity">
    <reaction evidence="6 7">
        <text>7-aminomethyl-7-carbaguanine + guanosine(34) in tRNA = 7-aminomethyl-7-carbaguanosine(34) in tRNA + guanine</text>
        <dbReference type="Rhea" id="RHEA:24104"/>
        <dbReference type="Rhea" id="RHEA-COMP:10341"/>
        <dbReference type="Rhea" id="RHEA-COMP:10342"/>
        <dbReference type="ChEBI" id="CHEBI:16235"/>
        <dbReference type="ChEBI" id="CHEBI:58703"/>
        <dbReference type="ChEBI" id="CHEBI:74269"/>
        <dbReference type="ChEBI" id="CHEBI:82833"/>
        <dbReference type="EC" id="2.4.2.29"/>
    </reaction>
</comment>
<dbReference type="GO" id="GO:0008479">
    <property type="term" value="F:tRNA-guanosine(34) queuine transglycosylase activity"/>
    <property type="evidence" value="ECO:0007669"/>
    <property type="project" value="UniProtKB-UniRule"/>
</dbReference>
<comment type="pathway">
    <text evidence="1 7">tRNA modification; tRNA-queuosine biosynthesis.</text>
</comment>
<feature type="domain" description="tRNA-guanine(15) transglycosylase-like" evidence="8">
    <location>
        <begin position="11"/>
        <end position="369"/>
    </location>
</feature>
<evidence type="ECO:0000256" key="7">
    <source>
        <dbReference type="HAMAP-Rule" id="MF_00168"/>
    </source>
</evidence>
<feature type="region of interest" description="RNA binding" evidence="7">
    <location>
        <begin position="251"/>
        <end position="257"/>
    </location>
</feature>
<dbReference type="OrthoDB" id="9805417at2"/>
<dbReference type="AlphaFoldDB" id="A0A2A2G746"/>
<dbReference type="UniPathway" id="UPA00392"/>
<dbReference type="InterPro" id="IPR036511">
    <property type="entry name" value="TGT-like_sf"/>
</dbReference>
<evidence type="ECO:0000256" key="4">
    <source>
        <dbReference type="ARBA" id="ARBA00022694"/>
    </source>
</evidence>
<evidence type="ECO:0000256" key="3">
    <source>
        <dbReference type="ARBA" id="ARBA00022679"/>
    </source>
</evidence>
<dbReference type="NCBIfam" id="TIGR00430">
    <property type="entry name" value="Q_tRNA_tgt"/>
    <property type="match status" value="1"/>
</dbReference>
<reference evidence="9 10" key="1">
    <citation type="submission" date="2017-08" db="EMBL/GenBank/DDBJ databases">
        <title>Aliifodinibius alkalisoli sp. nov., isolated from saline alkaline soil.</title>
        <authorList>
            <person name="Liu D."/>
            <person name="Zhang G."/>
        </authorList>
    </citation>
    <scope>NUCLEOTIDE SEQUENCE [LARGE SCALE GENOMIC DNA]</scope>
    <source>
        <strain evidence="9 10">WN023</strain>
    </source>
</reference>
<dbReference type="GO" id="GO:0008616">
    <property type="term" value="P:tRNA queuosine(34) biosynthetic process"/>
    <property type="evidence" value="ECO:0007669"/>
    <property type="project" value="UniProtKB-UniRule"/>
</dbReference>
<dbReference type="SUPFAM" id="SSF51713">
    <property type="entry name" value="tRNA-guanine transglycosylase"/>
    <property type="match status" value="1"/>
</dbReference>
<evidence type="ECO:0000256" key="5">
    <source>
        <dbReference type="ARBA" id="ARBA00022785"/>
    </source>
</evidence>
<dbReference type="InterPro" id="IPR002616">
    <property type="entry name" value="tRNA_ribo_trans-like"/>
</dbReference>
<dbReference type="RefSeq" id="WP_095607380.1">
    <property type="nucleotide sequence ID" value="NZ_NSKE01000011.1"/>
</dbReference>
<feature type="region of interest" description="RNA binding; important for wobble base 34 recognition" evidence="7">
    <location>
        <begin position="275"/>
        <end position="279"/>
    </location>
</feature>
<sequence>MFKLKKTASSTKARLGTLSTDHGKIDTPIFMPVGTLGTVKAVKQDELIDKVKAQIILGNTYHLYLRPGCDIIENAGGLHSFINWDRPILTDSGGYQIFSLSDNRELTEEGAKFKSHLDGSKHMFTPENIVDIQRTLGSDIMMVLDECPPYPSSYEYAKESMELTHRWEKRGREAFLNTKPKYSHKQAQFGIVQGGTYEDLRIESSKYVTDLDFEGIAIGGLSVGEPTELMYEMTDLNTDYLPEDKPRYLMGVGKPENLLHAIARGIDMFDCVLPTRNARNGQIFTRNGYINIRNAKWKNHQKPLDPDFPTDLCQKYKMSYIHHLFRNNELLGLELASLHNLTFYLWLMDKVKERITNDTFHTWYKEKAEVLGTKI</sequence>
<gene>
    <name evidence="7" type="primary">tgt</name>
    <name evidence="9" type="ORF">CK503_13615</name>
</gene>
<dbReference type="Proteomes" id="UP000218831">
    <property type="component" value="Unassembled WGS sequence"/>
</dbReference>
<dbReference type="NCBIfam" id="TIGR00449">
    <property type="entry name" value="tgt_general"/>
    <property type="match status" value="1"/>
</dbReference>
<protein>
    <recommendedName>
        <fullName evidence="7">Queuine tRNA-ribosyltransferase</fullName>
        <ecNumber evidence="7">2.4.2.29</ecNumber>
    </recommendedName>
    <alternativeName>
        <fullName evidence="7">Guanine insertion enzyme</fullName>
    </alternativeName>
    <alternativeName>
        <fullName evidence="7">tRNA-guanine transglycosylase</fullName>
    </alternativeName>
</protein>
<comment type="similarity">
    <text evidence="7">Belongs to the queuine tRNA-ribosyltransferase family.</text>
</comment>
<dbReference type="GO" id="GO:0005829">
    <property type="term" value="C:cytosol"/>
    <property type="evidence" value="ECO:0007669"/>
    <property type="project" value="TreeGrafter"/>
</dbReference>
<evidence type="ECO:0000256" key="2">
    <source>
        <dbReference type="ARBA" id="ARBA00022676"/>
    </source>
</evidence>
<keyword evidence="3 7" id="KW-0808">Transferase</keyword>
<dbReference type="EC" id="2.4.2.29" evidence="7"/>
<keyword evidence="10" id="KW-1185">Reference proteome</keyword>
<dbReference type="PANTHER" id="PTHR46499">
    <property type="entry name" value="QUEUINE TRNA-RIBOSYLTRANSFERASE"/>
    <property type="match status" value="1"/>
</dbReference>
<proteinExistence type="inferred from homology"/>
<keyword evidence="2 7" id="KW-0328">Glycosyltransferase</keyword>
<organism evidence="9 10">
    <name type="scientific">Fodinibius salipaludis</name>
    <dbReference type="NCBI Taxonomy" id="2032627"/>
    <lineage>
        <taxon>Bacteria</taxon>
        <taxon>Pseudomonadati</taxon>
        <taxon>Balneolota</taxon>
        <taxon>Balneolia</taxon>
        <taxon>Balneolales</taxon>
        <taxon>Balneolaceae</taxon>
        <taxon>Fodinibius</taxon>
    </lineage>
</organism>
<comment type="caution">
    <text evidence="9">The sequence shown here is derived from an EMBL/GenBank/DDBJ whole genome shotgun (WGS) entry which is preliminary data.</text>
</comment>
<comment type="subunit">
    <text evidence="7">Homodimer. Within each dimer, one monomer is responsible for RNA recognition and catalysis, while the other monomer binds to the replacement base PreQ1.</text>
</comment>
<dbReference type="PANTHER" id="PTHR46499:SF1">
    <property type="entry name" value="QUEUINE TRNA-RIBOSYLTRANSFERASE"/>
    <property type="match status" value="1"/>
</dbReference>
<feature type="active site" description="Nucleophile" evidence="7">
    <location>
        <position position="270"/>
    </location>
</feature>
<dbReference type="Gene3D" id="3.20.20.105">
    <property type="entry name" value="Queuine tRNA-ribosyltransferase-like"/>
    <property type="match status" value="1"/>
</dbReference>
<dbReference type="EMBL" id="NSKE01000011">
    <property type="protein sequence ID" value="PAU92960.1"/>
    <property type="molecule type" value="Genomic_DNA"/>
</dbReference>
<dbReference type="Pfam" id="PF01702">
    <property type="entry name" value="TGT"/>
    <property type="match status" value="1"/>
</dbReference>
<evidence type="ECO:0000313" key="10">
    <source>
        <dbReference type="Proteomes" id="UP000218831"/>
    </source>
</evidence>
<feature type="binding site" evidence="7">
    <location>
        <position position="145"/>
    </location>
    <ligand>
        <name>substrate</name>
    </ligand>
</feature>
<dbReference type="HAMAP" id="MF_00168">
    <property type="entry name" value="Q_tRNA_Tgt"/>
    <property type="match status" value="1"/>
</dbReference>
<accession>A0A2A2G746</accession>
<feature type="binding site" evidence="7">
    <location>
        <position position="193"/>
    </location>
    <ligand>
        <name>substrate</name>
    </ligand>
</feature>
<dbReference type="FunFam" id="3.20.20.105:FF:000001">
    <property type="entry name" value="Queuine tRNA-ribosyltransferase"/>
    <property type="match status" value="1"/>
</dbReference>
<evidence type="ECO:0000313" key="9">
    <source>
        <dbReference type="EMBL" id="PAU92960.1"/>
    </source>
</evidence>
<comment type="function">
    <text evidence="7">Catalyzes the base-exchange of a guanine (G) residue with the queuine precursor 7-aminomethyl-7-deazaguanine (PreQ1) at position 34 (anticodon wobble position) in tRNAs with GU(N) anticodons (tRNA-Asp, -Asn, -His and -Tyr). Catalysis occurs through a double-displacement mechanism. The nucleophile active site attacks the C1' of nucleotide 34 to detach the guanine base from the RNA, forming a covalent enzyme-RNA intermediate. The proton acceptor active site deprotonates the incoming PreQ1, allowing a nucleophilic attack on the C1' of the ribose to form the product. After dissociation, two additional enzymatic reactions on the tRNA convert PreQ1 to queuine (Q), resulting in the hypermodified nucleoside queuosine (7-(((4,5-cis-dihydroxy-2-cyclopenten-1-yl)amino)methyl)-7-deazaguanosine).</text>
</comment>
<evidence type="ECO:0000256" key="6">
    <source>
        <dbReference type="ARBA" id="ARBA00050112"/>
    </source>
</evidence>
<feature type="active site" description="Proton acceptor" evidence="7">
    <location>
        <position position="91"/>
    </location>
</feature>
<keyword evidence="4 7" id="KW-0819">tRNA processing</keyword>
<feature type="binding site" evidence="7">
    <location>
        <position position="220"/>
    </location>
    <ligand>
        <name>substrate</name>
    </ligand>
</feature>
<comment type="caution">
    <text evidence="7">Lacks conserved residue(s) required for the propagation of feature annotation.</text>
</comment>
<feature type="binding site" evidence="7">
    <location>
        <begin position="91"/>
        <end position="95"/>
    </location>
    <ligand>
        <name>substrate</name>
    </ligand>
</feature>
<keyword evidence="5 7" id="KW-0671">Queuosine biosynthesis</keyword>